<accession>A0ABV8HUX8</accession>
<dbReference type="InterPro" id="IPR042098">
    <property type="entry name" value="TauD-like_sf"/>
</dbReference>
<dbReference type="EMBL" id="JBHSBB010000029">
    <property type="protein sequence ID" value="MFC4035778.1"/>
    <property type="molecule type" value="Genomic_DNA"/>
</dbReference>
<reference evidence="5" key="1">
    <citation type="journal article" date="2019" name="Int. J. Syst. Evol. Microbiol.">
        <title>The Global Catalogue of Microorganisms (GCM) 10K type strain sequencing project: providing services to taxonomists for standard genome sequencing and annotation.</title>
        <authorList>
            <consortium name="The Broad Institute Genomics Platform"/>
            <consortium name="The Broad Institute Genome Sequencing Center for Infectious Disease"/>
            <person name="Wu L."/>
            <person name="Ma J."/>
        </authorList>
    </citation>
    <scope>NUCLEOTIDE SEQUENCE [LARGE SCALE GENOMIC DNA]</scope>
    <source>
        <strain evidence="5">CGMCC 4.7237</strain>
    </source>
</reference>
<dbReference type="GO" id="GO:0051213">
    <property type="term" value="F:dioxygenase activity"/>
    <property type="evidence" value="ECO:0007669"/>
    <property type="project" value="UniProtKB-KW"/>
</dbReference>
<protein>
    <submittedName>
        <fullName evidence="4">TauD/TfdA family dioxygenase</fullName>
    </submittedName>
</protein>
<keyword evidence="2" id="KW-0408">Iron</keyword>
<proteinExistence type="predicted"/>
<dbReference type="RefSeq" id="WP_386436309.1">
    <property type="nucleotide sequence ID" value="NZ_JBHSBB010000029.1"/>
</dbReference>
<evidence type="ECO:0000313" key="5">
    <source>
        <dbReference type="Proteomes" id="UP001595765"/>
    </source>
</evidence>
<sequence>MSDVLTLQGNDLLHGPTAPREFAARLTGEGAGAALVSFPEGTDHRRNLELGLGLMSTLGPVLSVYPDDGCWSDLKVRLDADPARTHGVGENRLHVDLVDRELSPRYIALYCVRDDPRVGGASALSDLWAAAGDLSTADRRLLSRPVFSYWADEGVHGVGGSLPRFAVLPERTDAGTPIRFTSKMLPHLRRGELVEADSSTVPCITEAFDRLVGATYEHRITVRLAPRQLLVFDQWRYAHGRMPLGRGQDKVPAEQRRLLKQGYVGHASSGGAR</sequence>
<evidence type="ECO:0000256" key="2">
    <source>
        <dbReference type="ARBA" id="ARBA00023004"/>
    </source>
</evidence>
<evidence type="ECO:0000313" key="4">
    <source>
        <dbReference type="EMBL" id="MFC4035778.1"/>
    </source>
</evidence>
<feature type="domain" description="TauD/TfdA-like" evidence="3">
    <location>
        <begin position="80"/>
        <end position="247"/>
    </location>
</feature>
<dbReference type="Proteomes" id="UP001595765">
    <property type="component" value="Unassembled WGS sequence"/>
</dbReference>
<dbReference type="SUPFAM" id="SSF51197">
    <property type="entry name" value="Clavaminate synthase-like"/>
    <property type="match status" value="1"/>
</dbReference>
<keyword evidence="4" id="KW-0223">Dioxygenase</keyword>
<dbReference type="Gene3D" id="3.60.130.10">
    <property type="entry name" value="Clavaminate synthase-like"/>
    <property type="match status" value="1"/>
</dbReference>
<dbReference type="Pfam" id="PF02668">
    <property type="entry name" value="TauD"/>
    <property type="match status" value="1"/>
</dbReference>
<evidence type="ECO:0000256" key="1">
    <source>
        <dbReference type="ARBA" id="ARBA00023002"/>
    </source>
</evidence>
<evidence type="ECO:0000259" key="3">
    <source>
        <dbReference type="Pfam" id="PF02668"/>
    </source>
</evidence>
<name>A0ABV8HUX8_9ACTN</name>
<keyword evidence="1" id="KW-0560">Oxidoreductase</keyword>
<organism evidence="4 5">
    <name type="scientific">Streptomyces polygonati</name>
    <dbReference type="NCBI Taxonomy" id="1617087"/>
    <lineage>
        <taxon>Bacteria</taxon>
        <taxon>Bacillati</taxon>
        <taxon>Actinomycetota</taxon>
        <taxon>Actinomycetes</taxon>
        <taxon>Kitasatosporales</taxon>
        <taxon>Streptomycetaceae</taxon>
        <taxon>Streptomyces</taxon>
    </lineage>
</organism>
<gene>
    <name evidence="4" type="ORF">ACFO3J_30550</name>
</gene>
<dbReference type="InterPro" id="IPR003819">
    <property type="entry name" value="TauD/TfdA-like"/>
</dbReference>
<comment type="caution">
    <text evidence="4">The sequence shown here is derived from an EMBL/GenBank/DDBJ whole genome shotgun (WGS) entry which is preliminary data.</text>
</comment>
<keyword evidence="5" id="KW-1185">Reference proteome</keyword>